<dbReference type="PANTHER" id="PTHR35848:SF6">
    <property type="entry name" value="CUPIN TYPE-2 DOMAIN-CONTAINING PROTEIN"/>
    <property type="match status" value="1"/>
</dbReference>
<dbReference type="Proteomes" id="UP000027180">
    <property type="component" value="Plasmid pRetIE4771e"/>
</dbReference>
<reference evidence="3 4" key="1">
    <citation type="submission" date="2013-12" db="EMBL/GenBank/DDBJ databases">
        <title>Complete genome sequence of Rhizobium etli bv. mimosae IE4771.</title>
        <authorList>
            <person name="Bustos P."/>
            <person name="Santamaria R.I."/>
            <person name="Lozano L."/>
            <person name="Ormeno-Orrillo E."/>
            <person name="Rogel M.A."/>
            <person name="Romero D."/>
            <person name="Cevallos M.A."/>
            <person name="Martinez-Romero E."/>
            <person name="Gonzalez V."/>
        </authorList>
    </citation>
    <scope>NUCLEOTIDE SEQUENCE [LARGE SCALE GENOMIC DNA]</scope>
    <source>
        <strain evidence="3 4">IE4771</strain>
        <plasmid evidence="4">Plasmid pRetIE4771e</plasmid>
    </source>
</reference>
<dbReference type="SUPFAM" id="SSF51182">
    <property type="entry name" value="RmlC-like cupins"/>
    <property type="match status" value="1"/>
</dbReference>
<sequence length="126" mass="13902">MTETDVIFRKAGGEFMPTTWGELNWKITGDGTPGAEMTFGTCRINPGERNQLHSHPDCEEILYVISGNCEHKLGDALYRLEAGDAIRIPRNVRHWARALGTEPLFALIMFSSGTRTAINHEGEGAA</sequence>
<evidence type="ECO:0000313" key="3">
    <source>
        <dbReference type="EMBL" id="AIC31680.1"/>
    </source>
</evidence>
<feature type="domain" description="Cupin type-2" evidence="2">
    <location>
        <begin position="42"/>
        <end position="108"/>
    </location>
</feature>
<dbReference type="Pfam" id="PF07883">
    <property type="entry name" value="Cupin_2"/>
    <property type="match status" value="1"/>
</dbReference>
<organism evidence="3 4">
    <name type="scientific">Rhizobium etli bv. mimosae str. IE4771</name>
    <dbReference type="NCBI Taxonomy" id="1432050"/>
    <lineage>
        <taxon>Bacteria</taxon>
        <taxon>Pseudomonadati</taxon>
        <taxon>Pseudomonadota</taxon>
        <taxon>Alphaproteobacteria</taxon>
        <taxon>Hyphomicrobiales</taxon>
        <taxon>Rhizobiaceae</taxon>
        <taxon>Rhizobium/Agrobacterium group</taxon>
        <taxon>Rhizobium</taxon>
    </lineage>
</organism>
<protein>
    <submittedName>
        <fullName evidence="3">Cupin 2 domain-containing protein</fullName>
    </submittedName>
</protein>
<dbReference type="InterPro" id="IPR014710">
    <property type="entry name" value="RmlC-like_jellyroll"/>
</dbReference>
<dbReference type="EMBL" id="CP006991">
    <property type="protein sequence ID" value="AIC31680.1"/>
    <property type="molecule type" value="Genomic_DNA"/>
</dbReference>
<dbReference type="PANTHER" id="PTHR35848">
    <property type="entry name" value="OXALATE-BINDING PROTEIN"/>
    <property type="match status" value="1"/>
</dbReference>
<dbReference type="InterPro" id="IPR013096">
    <property type="entry name" value="Cupin_2"/>
</dbReference>
<accession>A0A060IIE1</accession>
<dbReference type="HOGENOM" id="CLU_156418_0_0_5"/>
<dbReference type="CDD" id="cd02208">
    <property type="entry name" value="cupin_RmlC-like"/>
    <property type="match status" value="1"/>
</dbReference>
<evidence type="ECO:0000256" key="1">
    <source>
        <dbReference type="ARBA" id="ARBA00022723"/>
    </source>
</evidence>
<keyword evidence="3" id="KW-0614">Plasmid</keyword>
<name>A0A060IIE1_RHIET</name>
<dbReference type="RefSeq" id="WP_040142951.1">
    <property type="nucleotide sequence ID" value="NZ_CP006991.1"/>
</dbReference>
<evidence type="ECO:0000259" key="2">
    <source>
        <dbReference type="Pfam" id="PF07883"/>
    </source>
</evidence>
<evidence type="ECO:0000313" key="4">
    <source>
        <dbReference type="Proteomes" id="UP000027180"/>
    </source>
</evidence>
<proteinExistence type="predicted"/>
<dbReference type="OrthoDB" id="9811153at2"/>
<gene>
    <name evidence="3" type="ORF">IE4771_PE00457</name>
</gene>
<dbReference type="KEGG" id="rei:IE4771_PE00457"/>
<dbReference type="AlphaFoldDB" id="A0A060IIE1"/>
<dbReference type="GO" id="GO:0046872">
    <property type="term" value="F:metal ion binding"/>
    <property type="evidence" value="ECO:0007669"/>
    <property type="project" value="UniProtKB-KW"/>
</dbReference>
<keyword evidence="1" id="KW-0479">Metal-binding</keyword>
<dbReference type="InterPro" id="IPR011051">
    <property type="entry name" value="RmlC_Cupin_sf"/>
</dbReference>
<dbReference type="Gene3D" id="2.60.120.10">
    <property type="entry name" value="Jelly Rolls"/>
    <property type="match status" value="1"/>
</dbReference>
<dbReference type="InterPro" id="IPR051610">
    <property type="entry name" value="GPI/OXD"/>
</dbReference>
<geneLocation type="plasmid" evidence="3 4">
    <name>pRetIE4771e</name>
</geneLocation>